<keyword evidence="2" id="KW-1185">Reference proteome</keyword>
<evidence type="ECO:0000313" key="2">
    <source>
        <dbReference type="Proteomes" id="UP000184465"/>
    </source>
</evidence>
<dbReference type="Proteomes" id="UP000184465">
    <property type="component" value="Unassembled WGS sequence"/>
</dbReference>
<gene>
    <name evidence="1" type="ORF">SAMN02745912_02013</name>
</gene>
<dbReference type="SUPFAM" id="SSF143414">
    <property type="entry name" value="CcmK-like"/>
    <property type="match status" value="1"/>
</dbReference>
<accession>A0A1M6P4J2</accession>
<dbReference type="AlphaFoldDB" id="A0A1M6P4J2"/>
<dbReference type="STRING" id="1121301.SAMN02745912_02013"/>
<evidence type="ECO:0000313" key="1">
    <source>
        <dbReference type="EMBL" id="SHK02822.1"/>
    </source>
</evidence>
<protein>
    <recommendedName>
        <fullName evidence="3">BMC domain-containing protein</fullName>
    </recommendedName>
</protein>
<sequence>MTKDIADAIGVLEFDSVPKGMKVLNQVAKNIEFSDIKQKIISGRRYIGILYGKHASLEYAMNYAIDNSDGALVEIGWIGSPHRQLLEFLNKELTVDIGNINNIFVVELLSHARLLELTNYILHHTPVDLVDIDSKEYLDGASIAIFRGKIDALQLAKHIIPEGEMITNLDPVIRRGIISGR</sequence>
<dbReference type="RefSeq" id="WP_073149461.1">
    <property type="nucleotide sequence ID" value="NZ_FRAG01000021.1"/>
</dbReference>
<dbReference type="Gene3D" id="3.30.70.1710">
    <property type="match status" value="1"/>
</dbReference>
<proteinExistence type="predicted"/>
<evidence type="ECO:0008006" key="3">
    <source>
        <dbReference type="Google" id="ProtNLM"/>
    </source>
</evidence>
<dbReference type="EMBL" id="FRAG01000021">
    <property type="protein sequence ID" value="SHK02822.1"/>
    <property type="molecule type" value="Genomic_DNA"/>
</dbReference>
<organism evidence="1 2">
    <name type="scientific">Paramaledivibacter caminithermalis (strain DSM 15212 / CIP 107654 / DViRD3)</name>
    <name type="common">Clostridium caminithermale</name>
    <dbReference type="NCBI Taxonomy" id="1121301"/>
    <lineage>
        <taxon>Bacteria</taxon>
        <taxon>Bacillati</taxon>
        <taxon>Bacillota</taxon>
        <taxon>Clostridia</taxon>
        <taxon>Peptostreptococcales</taxon>
        <taxon>Caminicellaceae</taxon>
        <taxon>Paramaledivibacter</taxon>
    </lineage>
</organism>
<reference evidence="1 2" key="1">
    <citation type="submission" date="2016-11" db="EMBL/GenBank/DDBJ databases">
        <authorList>
            <person name="Jaros S."/>
            <person name="Januszkiewicz K."/>
            <person name="Wedrychowicz H."/>
        </authorList>
    </citation>
    <scope>NUCLEOTIDE SEQUENCE [LARGE SCALE GENOMIC DNA]</scope>
    <source>
        <strain evidence="1 2">DSM 15212</strain>
    </source>
</reference>
<dbReference type="InterPro" id="IPR037233">
    <property type="entry name" value="CcmK-like_sf"/>
</dbReference>
<name>A0A1M6P4J2_PARC5</name>